<evidence type="ECO:0000313" key="2">
    <source>
        <dbReference type="EMBL" id="RYU12681.1"/>
    </source>
</evidence>
<dbReference type="AlphaFoldDB" id="A0A4Q5J577"/>
<evidence type="ECO:0008006" key="4">
    <source>
        <dbReference type="Google" id="ProtNLM"/>
    </source>
</evidence>
<keyword evidence="3" id="KW-1185">Reference proteome</keyword>
<evidence type="ECO:0000256" key="1">
    <source>
        <dbReference type="SAM" id="MobiDB-lite"/>
    </source>
</evidence>
<feature type="region of interest" description="Disordered" evidence="1">
    <location>
        <begin position="1"/>
        <end position="27"/>
    </location>
</feature>
<dbReference type="SUPFAM" id="SSF56112">
    <property type="entry name" value="Protein kinase-like (PK-like)"/>
    <property type="match status" value="1"/>
</dbReference>
<comment type="caution">
    <text evidence="2">The sequence shown here is derived from an EMBL/GenBank/DDBJ whole genome shotgun (WGS) entry which is preliminary data.</text>
</comment>
<dbReference type="OrthoDB" id="141068at2"/>
<dbReference type="Proteomes" id="UP000291189">
    <property type="component" value="Unassembled WGS sequence"/>
</dbReference>
<protein>
    <recommendedName>
        <fullName evidence="4">Aminoglycoside phosphotransferase domain-containing protein</fullName>
    </recommendedName>
</protein>
<dbReference type="EMBL" id="SDPU01000020">
    <property type="protein sequence ID" value="RYU12681.1"/>
    <property type="molecule type" value="Genomic_DNA"/>
</dbReference>
<name>A0A4Q5J577_9ACTN</name>
<dbReference type="RefSeq" id="WP_129986500.1">
    <property type="nucleotide sequence ID" value="NZ_SDPU01000020.1"/>
</dbReference>
<evidence type="ECO:0000313" key="3">
    <source>
        <dbReference type="Proteomes" id="UP000291189"/>
    </source>
</evidence>
<organism evidence="2 3">
    <name type="scientific">Nocardioides iriomotensis</name>
    <dbReference type="NCBI Taxonomy" id="715784"/>
    <lineage>
        <taxon>Bacteria</taxon>
        <taxon>Bacillati</taxon>
        <taxon>Actinomycetota</taxon>
        <taxon>Actinomycetes</taxon>
        <taxon>Propionibacteriales</taxon>
        <taxon>Nocardioidaceae</taxon>
        <taxon>Nocardioides</taxon>
    </lineage>
</organism>
<reference evidence="2 3" key="1">
    <citation type="submission" date="2019-01" db="EMBL/GenBank/DDBJ databases">
        <title>Nocardioides guangzhouensis sp. nov., an actinobacterium isolated from soil.</title>
        <authorList>
            <person name="Fu Y."/>
            <person name="Cai Y."/>
            <person name="Lin Z."/>
            <person name="Chen P."/>
        </authorList>
    </citation>
    <scope>NUCLEOTIDE SEQUENCE [LARGE SCALE GENOMIC DNA]</scope>
    <source>
        <strain evidence="2 3">NBRC 105384</strain>
    </source>
</reference>
<sequence length="324" mass="34525">MTSDERGTTESSARVRGPTARPYPRPRDLDQLLREQRLVIADVIAGAAPGTRRLFLADRGTDELRFAVGLAHGQGGDEAVTNEVRALAVLDERLRGRLAATVPHVVEWVDGPGGKRGLVVTAVPGLASVGAPPAPATVSREQFVTVVAWLTDLWEATSGPPGHVELGRSAVDQVLSRYRGAAHVRPAIGALLRARSRLAQVEVPTAMTHGCLCARHVFVRNGDIGVDDWSLARADHDPLGDLGRYAVEATGLRLPEVVAGRTKFATSVKAGMHGALEALTVPGRLWRDVLLLAQFEVALTELGHGDAGRLTLLQQAVHAMPART</sequence>
<gene>
    <name evidence="2" type="ORF">ETU37_06765</name>
</gene>
<accession>A0A4Q5J577</accession>
<dbReference type="InterPro" id="IPR011009">
    <property type="entry name" value="Kinase-like_dom_sf"/>
</dbReference>
<proteinExistence type="predicted"/>